<dbReference type="InterPro" id="IPR008990">
    <property type="entry name" value="Elect_transpt_acc-like_dom_sf"/>
</dbReference>
<gene>
    <name evidence="7" type="ORF">FPE_LOCUS12403</name>
</gene>
<dbReference type="GO" id="GO:0016491">
    <property type="term" value="F:oxidoreductase activity"/>
    <property type="evidence" value="ECO:0007669"/>
    <property type="project" value="UniProtKB-KW"/>
</dbReference>
<dbReference type="EMBL" id="OU503042">
    <property type="protein sequence ID" value="CAI9764973.1"/>
    <property type="molecule type" value="Genomic_DNA"/>
</dbReference>
<comment type="similarity">
    <text evidence="4">Belongs to the ferredoxin thioredoxin reductase alpha subunit family.</text>
</comment>
<dbReference type="InterPro" id="IPR044166">
    <property type="entry name" value="FTRV"/>
</dbReference>
<evidence type="ECO:0000256" key="1">
    <source>
        <dbReference type="ARBA" id="ARBA00023002"/>
    </source>
</evidence>
<dbReference type="PANTHER" id="PTHR46937">
    <property type="entry name" value="FERREDOXIN-THIOREDOXIN REDUCTASE, VARIABLE CHAIN"/>
    <property type="match status" value="1"/>
</dbReference>
<keyword evidence="1" id="KW-0560">Oxidoreductase</keyword>
<feature type="region of interest" description="Disordered" evidence="5">
    <location>
        <begin position="56"/>
        <end position="85"/>
    </location>
</feature>
<name>A0AAD1ZA99_9LAMI</name>
<dbReference type="Pfam" id="PF02941">
    <property type="entry name" value="FeThRed_A"/>
    <property type="match status" value="1"/>
</dbReference>
<keyword evidence="8" id="KW-1185">Reference proteome</keyword>
<comment type="subunit">
    <text evidence="2">Heterodimer of subunit A (variable subunit) and subunit B (catalytic subunit). Heterodimeric FTR forms a complex with ferredoxin and thioredoxin.</text>
</comment>
<dbReference type="SUPFAM" id="SSF50090">
    <property type="entry name" value="Electron transport accessory proteins"/>
    <property type="match status" value="1"/>
</dbReference>
<protein>
    <recommendedName>
        <fullName evidence="6">Ferredoxin thioredoxin reductase alpha chain domain-containing protein</fullName>
    </recommendedName>
</protein>
<accession>A0AAD1ZA99</accession>
<feature type="compositionally biased region" description="Low complexity" evidence="5">
    <location>
        <begin position="59"/>
        <end position="78"/>
    </location>
</feature>
<dbReference type="GO" id="GO:0015979">
    <property type="term" value="P:photosynthesis"/>
    <property type="evidence" value="ECO:0007669"/>
    <property type="project" value="InterPro"/>
</dbReference>
<evidence type="ECO:0000256" key="4">
    <source>
        <dbReference type="ARBA" id="ARBA00034490"/>
    </source>
</evidence>
<evidence type="ECO:0000256" key="3">
    <source>
        <dbReference type="ARBA" id="ARBA00034474"/>
    </source>
</evidence>
<sequence length="176" mass="19354">MTISPAFFSSLLNVSTSKIPNSDTPFAKTKYPSRRRTHSIHFHPIRSLADSISTLDNQPAAASSSAPSSSATITNSVSLDDDSVNDDEVKKAESIIGAKVRIKVPLKVYHVPKVPEYELTGKVGVVKQYVGVHKGKKISANLPYKVELMVDEVLGRDGKPLKFLAHMRDDEFEFLD</sequence>
<dbReference type="InterPro" id="IPR004207">
    <property type="entry name" value="Fd_thioredoxin_Rdtase_alpha"/>
</dbReference>
<evidence type="ECO:0000259" key="6">
    <source>
        <dbReference type="Pfam" id="PF02941"/>
    </source>
</evidence>
<evidence type="ECO:0000256" key="5">
    <source>
        <dbReference type="SAM" id="MobiDB-lite"/>
    </source>
</evidence>
<dbReference type="Proteomes" id="UP000834106">
    <property type="component" value="Chromosome 7"/>
</dbReference>
<dbReference type="Gene3D" id="2.30.30.50">
    <property type="match status" value="1"/>
</dbReference>
<dbReference type="AlphaFoldDB" id="A0AAD1ZA99"/>
<comment type="function">
    <text evidence="3">Variable subunit of the ferredoxin-thioredoxin reductase (FTR), which catalyzes the two-electron reduction of thioredoxins by the electrons provided by reduced ferredoxin.</text>
</comment>
<evidence type="ECO:0000256" key="2">
    <source>
        <dbReference type="ARBA" id="ARBA00026011"/>
    </source>
</evidence>
<evidence type="ECO:0000313" key="7">
    <source>
        <dbReference type="EMBL" id="CAI9764973.1"/>
    </source>
</evidence>
<feature type="domain" description="Ferredoxin thioredoxin reductase alpha chain" evidence="6">
    <location>
        <begin position="96"/>
        <end position="171"/>
    </location>
</feature>
<reference evidence="7" key="1">
    <citation type="submission" date="2023-05" db="EMBL/GenBank/DDBJ databases">
        <authorList>
            <person name="Huff M."/>
        </authorList>
    </citation>
    <scope>NUCLEOTIDE SEQUENCE</scope>
</reference>
<organism evidence="7 8">
    <name type="scientific">Fraxinus pennsylvanica</name>
    <dbReference type="NCBI Taxonomy" id="56036"/>
    <lineage>
        <taxon>Eukaryota</taxon>
        <taxon>Viridiplantae</taxon>
        <taxon>Streptophyta</taxon>
        <taxon>Embryophyta</taxon>
        <taxon>Tracheophyta</taxon>
        <taxon>Spermatophyta</taxon>
        <taxon>Magnoliopsida</taxon>
        <taxon>eudicotyledons</taxon>
        <taxon>Gunneridae</taxon>
        <taxon>Pentapetalae</taxon>
        <taxon>asterids</taxon>
        <taxon>lamiids</taxon>
        <taxon>Lamiales</taxon>
        <taxon>Oleaceae</taxon>
        <taxon>Oleeae</taxon>
        <taxon>Fraxinus</taxon>
    </lineage>
</organism>
<proteinExistence type="inferred from homology"/>
<evidence type="ECO:0000313" key="8">
    <source>
        <dbReference type="Proteomes" id="UP000834106"/>
    </source>
</evidence>
<dbReference type="PANTHER" id="PTHR46937:SF4">
    <property type="entry name" value="FERREDOXIN-THIOREDOXIN REDUCTASE SUBUNIT A1, CHLOROPLASTIC"/>
    <property type="match status" value="1"/>
</dbReference>